<proteinExistence type="predicted"/>
<feature type="transmembrane region" description="Helical" evidence="8">
    <location>
        <begin position="392"/>
        <end position="413"/>
    </location>
</feature>
<feature type="transmembrane region" description="Helical" evidence="8">
    <location>
        <begin position="68"/>
        <end position="93"/>
    </location>
</feature>
<evidence type="ECO:0000256" key="4">
    <source>
        <dbReference type="ARBA" id="ARBA00022679"/>
    </source>
</evidence>
<feature type="transmembrane region" description="Helical" evidence="8">
    <location>
        <begin position="351"/>
        <end position="371"/>
    </location>
</feature>
<keyword evidence="4" id="KW-0808">Transferase</keyword>
<dbReference type="Proteomes" id="UP000588083">
    <property type="component" value="Unassembled WGS sequence"/>
</dbReference>
<evidence type="ECO:0000256" key="7">
    <source>
        <dbReference type="ARBA" id="ARBA00023136"/>
    </source>
</evidence>
<dbReference type="PANTHER" id="PTHR33908">
    <property type="entry name" value="MANNOSYLTRANSFERASE YKCB-RELATED"/>
    <property type="match status" value="1"/>
</dbReference>
<keyword evidence="2" id="KW-1003">Cell membrane</keyword>
<dbReference type="GO" id="GO:0016763">
    <property type="term" value="F:pentosyltransferase activity"/>
    <property type="evidence" value="ECO:0007669"/>
    <property type="project" value="TreeGrafter"/>
</dbReference>
<dbReference type="EMBL" id="BLRZ01000025">
    <property type="protein sequence ID" value="GFP29807.1"/>
    <property type="molecule type" value="Genomic_DNA"/>
</dbReference>
<name>A0A6V8PC31_9ACTN</name>
<dbReference type="InterPro" id="IPR050297">
    <property type="entry name" value="LipidA_mod_glycosyltrf_83"/>
</dbReference>
<keyword evidence="6 8" id="KW-1133">Transmembrane helix</keyword>
<comment type="subcellular location">
    <subcellularLocation>
        <location evidence="1">Cell membrane</location>
        <topology evidence="1">Multi-pass membrane protein</topology>
    </subcellularLocation>
</comment>
<dbReference type="PANTHER" id="PTHR33908:SF11">
    <property type="entry name" value="MEMBRANE PROTEIN"/>
    <property type="match status" value="1"/>
</dbReference>
<gene>
    <name evidence="10" type="ORF">HKBW3S34_00728</name>
    <name evidence="11" type="ORF">HKBW3S47_00827</name>
</gene>
<dbReference type="GO" id="GO:0009103">
    <property type="term" value="P:lipopolysaccharide biosynthetic process"/>
    <property type="evidence" value="ECO:0007669"/>
    <property type="project" value="UniProtKB-ARBA"/>
</dbReference>
<dbReference type="GO" id="GO:0005886">
    <property type="term" value="C:plasma membrane"/>
    <property type="evidence" value="ECO:0007669"/>
    <property type="project" value="UniProtKB-SubCell"/>
</dbReference>
<feature type="transmembrane region" description="Helical" evidence="8">
    <location>
        <begin position="294"/>
        <end position="313"/>
    </location>
</feature>
<evidence type="ECO:0000259" key="9">
    <source>
        <dbReference type="Pfam" id="PF13231"/>
    </source>
</evidence>
<evidence type="ECO:0000313" key="10">
    <source>
        <dbReference type="EMBL" id="GFP29807.1"/>
    </source>
</evidence>
<organism evidence="10 13">
    <name type="scientific">Candidatus Hakubella thermalkaliphila</name>
    <dbReference type="NCBI Taxonomy" id="2754717"/>
    <lineage>
        <taxon>Bacteria</taxon>
        <taxon>Bacillati</taxon>
        <taxon>Actinomycetota</taxon>
        <taxon>Actinomycetota incertae sedis</taxon>
        <taxon>Candidatus Hakubellales</taxon>
        <taxon>Candidatus Hakubellaceae</taxon>
        <taxon>Candidatus Hakubella</taxon>
    </lineage>
</organism>
<feature type="transmembrane region" description="Helical" evidence="8">
    <location>
        <begin position="105"/>
        <end position="127"/>
    </location>
</feature>
<evidence type="ECO:0000256" key="8">
    <source>
        <dbReference type="SAM" id="Phobius"/>
    </source>
</evidence>
<keyword evidence="5 8" id="KW-0812">Transmembrane</keyword>
<dbReference type="RefSeq" id="WP_176235567.1">
    <property type="nucleotide sequence ID" value="NZ_BLRZ01000025.1"/>
</dbReference>
<feature type="transmembrane region" description="Helical" evidence="8">
    <location>
        <begin position="133"/>
        <end position="151"/>
    </location>
</feature>
<feature type="transmembrane region" description="Helical" evidence="8">
    <location>
        <begin position="158"/>
        <end position="176"/>
    </location>
</feature>
<keyword evidence="13" id="KW-1185">Reference proteome</keyword>
<keyword evidence="3" id="KW-0328">Glycosyltransferase</keyword>
<feature type="transmembrane region" description="Helical" evidence="8">
    <location>
        <begin position="12"/>
        <end position="29"/>
    </location>
</feature>
<accession>A0A6V8PC31</accession>
<sequence length="604" mass="68471">MSKLKIFKDSDTVILTAIFLLGAVARFFALDFGLPNISTRPDEIFVVGTAMRFGTGDLNPHFFIYPTFYMYFLFAIYGAYYVLGLALGIFSSLEDFQFLYFTDPTAFYLLNRIIAATLGTVTIFLVYLVGRKFYSRGVGLLSALLLSLTYLHVRDSHFGVLDVPVTFFIVLAYLFIGKMFLEGRMKDYLGAGAIAGLAVSVKYNAALLVMPFLLGHLLRSRGRGRTLKEMVFDRKIWAGMLAMPLFFVLTTPFSVLDPNLFLKDTLGIFGRFEGLPGIDLGPGWVYHLSFSLRYGLGLPLLLASLGGTAYALYRHRKSDLLLLSFPLAYYLVAGSSHTVFVRYAIPLLPFLNIFAALLIYDVFGKVAHLYIGKLGHFLTFKSENGKQLGKTGVKFACIGVSVLLLIPSIFHIISFNRILSQEDTRLLSARWIEENIPSGSKILMSGTYGLPQLFKSRESLLAEVREKQQREVEANGDGEEARNRYEYKFRLENYPPLPNYELYAYQRASGIFWILTDLEEVRNKDIEYVVVEEYFLRGYSTIPPDLLNFLKQKGTLLKSFYPYDGSEIQTEPVFDQMDAFYVPYSNFGGIKRPGPVIRIYELRE</sequence>
<reference evidence="12 13" key="1">
    <citation type="journal article" date="2020" name="Front. Microbiol.">
        <title>Single-cell genomics of novel Actinobacteria with the Wood-Ljungdahl pathway discovered in a serpentinizing system.</title>
        <authorList>
            <person name="Merino N."/>
            <person name="Kawai M."/>
            <person name="Boyd E.S."/>
            <person name="Colman D.R."/>
            <person name="McGlynn S.E."/>
            <person name="Nealson K.H."/>
            <person name="Kurokawa K."/>
            <person name="Hongoh Y."/>
        </authorList>
    </citation>
    <scope>NUCLEOTIDE SEQUENCE [LARGE SCALE GENOMIC DNA]</scope>
    <source>
        <strain evidence="10 13">S34</strain>
        <strain evidence="11 12">S47</strain>
    </source>
</reference>
<dbReference type="Pfam" id="PF13231">
    <property type="entry name" value="PMT_2"/>
    <property type="match status" value="1"/>
</dbReference>
<comment type="caution">
    <text evidence="10">The sequence shown here is derived from an EMBL/GenBank/DDBJ whole genome shotgun (WGS) entry which is preliminary data.</text>
</comment>
<dbReference type="InterPro" id="IPR038731">
    <property type="entry name" value="RgtA/B/C-like"/>
</dbReference>
<evidence type="ECO:0000256" key="6">
    <source>
        <dbReference type="ARBA" id="ARBA00022989"/>
    </source>
</evidence>
<evidence type="ECO:0000256" key="1">
    <source>
        <dbReference type="ARBA" id="ARBA00004651"/>
    </source>
</evidence>
<protein>
    <recommendedName>
        <fullName evidence="9">Glycosyltransferase RgtA/B/C/D-like domain-containing protein</fullName>
    </recommendedName>
</protein>
<evidence type="ECO:0000313" key="13">
    <source>
        <dbReference type="Proteomes" id="UP000588083"/>
    </source>
</evidence>
<feature type="transmembrane region" description="Helical" evidence="8">
    <location>
        <begin position="320"/>
        <end position="345"/>
    </location>
</feature>
<feature type="domain" description="Glycosyltransferase RgtA/B/C/D-like" evidence="9">
    <location>
        <begin position="112"/>
        <end position="242"/>
    </location>
</feature>
<keyword evidence="7 8" id="KW-0472">Membrane</keyword>
<dbReference type="EMBL" id="BLSD01000032">
    <property type="protein sequence ID" value="GFP39127.1"/>
    <property type="molecule type" value="Genomic_DNA"/>
</dbReference>
<evidence type="ECO:0000256" key="3">
    <source>
        <dbReference type="ARBA" id="ARBA00022676"/>
    </source>
</evidence>
<feature type="transmembrane region" description="Helical" evidence="8">
    <location>
        <begin position="188"/>
        <end position="215"/>
    </location>
</feature>
<evidence type="ECO:0000256" key="2">
    <source>
        <dbReference type="ARBA" id="ARBA00022475"/>
    </source>
</evidence>
<dbReference type="Proteomes" id="UP000569018">
    <property type="component" value="Unassembled WGS sequence"/>
</dbReference>
<evidence type="ECO:0000313" key="11">
    <source>
        <dbReference type="EMBL" id="GFP39127.1"/>
    </source>
</evidence>
<evidence type="ECO:0000313" key="12">
    <source>
        <dbReference type="Proteomes" id="UP000569018"/>
    </source>
</evidence>
<dbReference type="AlphaFoldDB" id="A0A6V8PC31"/>
<feature type="transmembrane region" description="Helical" evidence="8">
    <location>
        <begin position="236"/>
        <end position="256"/>
    </location>
</feature>
<evidence type="ECO:0000256" key="5">
    <source>
        <dbReference type="ARBA" id="ARBA00022692"/>
    </source>
</evidence>